<evidence type="ECO:0000313" key="2">
    <source>
        <dbReference type="EMBL" id="KAF4125290.1"/>
    </source>
</evidence>
<dbReference type="InterPro" id="IPR050358">
    <property type="entry name" value="RSE1/DDB1/CFT1"/>
</dbReference>
<dbReference type="InterPro" id="IPR015943">
    <property type="entry name" value="WD40/YVTN_repeat-like_dom_sf"/>
</dbReference>
<dbReference type="Proteomes" id="UP000749293">
    <property type="component" value="Unassembled WGS sequence"/>
</dbReference>
<dbReference type="Gene3D" id="2.130.10.10">
    <property type="entry name" value="YVTN repeat-like/Quinoprotein amine dehydrogenase"/>
    <property type="match status" value="3"/>
</dbReference>
<keyword evidence="3" id="KW-1185">Reference proteome</keyword>
<dbReference type="PANTHER" id="PTHR10644">
    <property type="entry name" value="DNA REPAIR/RNA PROCESSING CPSF FAMILY"/>
    <property type="match status" value="1"/>
</dbReference>
<gene>
    <name evidence="2" type="ORF">GMORB2_4130</name>
</gene>
<proteinExistence type="predicted"/>
<organism evidence="2 3">
    <name type="scientific">Geosmithia morbida</name>
    <dbReference type="NCBI Taxonomy" id="1094350"/>
    <lineage>
        <taxon>Eukaryota</taxon>
        <taxon>Fungi</taxon>
        <taxon>Dikarya</taxon>
        <taxon>Ascomycota</taxon>
        <taxon>Pezizomycotina</taxon>
        <taxon>Sordariomycetes</taxon>
        <taxon>Hypocreomycetidae</taxon>
        <taxon>Hypocreales</taxon>
        <taxon>Bionectriaceae</taxon>
        <taxon>Geosmithia</taxon>
    </lineage>
</organism>
<evidence type="ECO:0000259" key="1">
    <source>
        <dbReference type="Pfam" id="PF10433"/>
    </source>
</evidence>
<sequence>MAFQTNVFRDGEWVTETVDLSAALKASASAAKEPDETISHRPPCGILSSTVVESPMVNKILHVHIRSRNHNDIAFIGSNVVTIRELRDNGQTHEIFKYKSYGSRIRNAIVLGDSPDDTDSSAADGQSQLAEIDSLCQDPLPSSHHNASRILPPQLLVLVLENGQIEFLFTTEASARMKLYTSSYAPPGNIPYHAHHLAVDPSFRYMAAAPFENLLVVYEMETLDDLDQRFRDTGKFPKPFKLASIRPLRGTIHDVQFLYPRLQDDYHIIIMVIMSSRNQTPEKTLRRKYITWDWEAGEDLRAILTGPGHRQSLSKLDGVPLFSIPLKSRNAFFIVYEDHMAIVRQSLSSGEYDSNRVLEMPGPSELHHGARPPLWVSWARPFRRKDYSEKTDIIYLAREDGLVVHIEIDSETLLYSGMQLGYLGTNIGTAFTTAYDKFSDLLVVGGESSSGGIWKLAARSELEQISAFSNWSPATDMAMTNSNRPKVSGFAHGLDLREQYKPERVFLASGRGATGCLTELRFGLKARIGIDLDIGEIVRQVWLFSDESSNDGAMHAILALPHSTTVLRFESGFADVRAESEETSHFDTTFRTLHAIRTASGSIVQVSEGLITLVTESRFLKRAIGDIIRVPGAIAEQAHCLDDEIVVYVQGPDEAHLYLLSINQMDVSLRNSWAVPGEVGCLSQFHLGGRKFVIIGSVTKEGPMPSIYDLNGELIVRGPVVPRQHWEAAGTLDPFSSICVVRETERGVDIIAGTRFGKLLTIKILQSTHTVSISAERMGSASVGVFQAPGLPGDGASAFVTCDNTLFRLSELADRRNVYMRKDVVWATDASDMALPSPPIHSVFAIKSSTADARSQSLVLLLSASSLYVADIEPRSGPVPRIIAPGWKGTPTRILYSNVWNCLVVGLQVEDGIELALVDPDTGRSISKPLDKDKMEGQLSSFGTSGDRILGLHEWMYVKDGQTFPFIVVTTQSGKLLVVSVATMRHPETEPPYRRLEHWTRYRKKNYDEPVYSVVADDQGLLYAAGRTVFWDILDLDEKKMKPVKQYLLESPAISLEIVDGKLRVLTTMHSVEVIDYKGNMGNLEMTHICSDRSSRAATHMISMEQSTDKGLWPVTLLSDIAGGIAGLWAPPSETNAQEMVTVFEGRIGNPVRKFARGHCRPSWQIEGQDHRRFGCLGSTLDGAEVLGISLDGTLRHFSLLTIELWRYLALVQMLAQGRGGSTAGRGWNSHDGDEEPLEPEVDVRNMHIQGDLLNHIVENRLLERLVAQGNCLALFCRFLDGLEGGTHTSRFRQGGDDGGMVNEELRSMYFDLGYDVLNYVLIPAL</sequence>
<dbReference type="GeneID" id="55970358"/>
<dbReference type="EMBL" id="JAANYQ010000003">
    <property type="protein sequence ID" value="KAF4125290.1"/>
    <property type="molecule type" value="Genomic_DNA"/>
</dbReference>
<dbReference type="Pfam" id="PF10433">
    <property type="entry name" value="Beta-prop_RSE1_1st"/>
    <property type="match status" value="1"/>
</dbReference>
<feature type="domain" description="RSE1/DDB1/CPSF1 first beta-propeller" evidence="1">
    <location>
        <begin position="57"/>
        <end position="466"/>
    </location>
</feature>
<accession>A0A9P4Z075</accession>
<name>A0A9P4Z075_9HYPO</name>
<comment type="caution">
    <text evidence="2">The sequence shown here is derived from an EMBL/GenBank/DDBJ whole genome shotgun (WGS) entry which is preliminary data.</text>
</comment>
<dbReference type="InterPro" id="IPR011047">
    <property type="entry name" value="Quinoprotein_ADH-like_sf"/>
</dbReference>
<dbReference type="InterPro" id="IPR018846">
    <property type="entry name" value="Beta-prop_RSE1/DDB1/CPSF1_1st"/>
</dbReference>
<dbReference type="RefSeq" id="XP_035323942.1">
    <property type="nucleotide sequence ID" value="XM_035466105.1"/>
</dbReference>
<reference evidence="2" key="1">
    <citation type="submission" date="2020-03" db="EMBL/GenBank/DDBJ databases">
        <title>Site-based positive gene gene selection in Geosmithia morbida across the United States reveals a broad range of putative effectors and factors for local host and environmental adapation.</title>
        <authorList>
            <person name="Onufrak A."/>
            <person name="Murdoch R.W."/>
            <person name="Gazis R."/>
            <person name="Huff M."/>
            <person name="Staton M."/>
            <person name="Klingeman W."/>
            <person name="Hadziabdic D."/>
        </authorList>
    </citation>
    <scope>NUCLEOTIDE SEQUENCE</scope>
    <source>
        <strain evidence="2">1262</strain>
    </source>
</reference>
<dbReference type="OrthoDB" id="20774at2759"/>
<evidence type="ECO:0000313" key="3">
    <source>
        <dbReference type="Proteomes" id="UP000749293"/>
    </source>
</evidence>
<dbReference type="SUPFAM" id="SSF50998">
    <property type="entry name" value="Quinoprotein alcohol dehydrogenase-like"/>
    <property type="match status" value="1"/>
</dbReference>
<protein>
    <submittedName>
        <fullName evidence="2">Thermotolerance protein</fullName>
    </submittedName>
</protein>